<dbReference type="OMA" id="GKHTYGY"/>
<dbReference type="SMART" id="SM00717">
    <property type="entry name" value="SANT"/>
    <property type="match status" value="1"/>
</dbReference>
<sequence length="132" mass="14695">MEAKKRRSCNWSADEELLLLKAVKGRLGIIDGKFSPSLTRVKKKQAWEEVSAFLASQAGPYRTSEECYKKYCNIKSKAKTKYDHQFCTWEGGKIQATPAEELFLEMAGVSAAMPGLPDSGQEPDNLTNMPST</sequence>
<dbReference type="Pfam" id="PF13873">
    <property type="entry name" value="Myb_DNA-bind_5"/>
    <property type="match status" value="1"/>
</dbReference>
<feature type="non-terminal residue" evidence="3">
    <location>
        <position position="132"/>
    </location>
</feature>
<reference evidence="4" key="3">
    <citation type="submission" date="2015-06" db="UniProtKB">
        <authorList>
            <consortium name="EnsemblMetazoa"/>
        </authorList>
    </citation>
    <scope>IDENTIFICATION</scope>
</reference>
<organism evidence="3">
    <name type="scientific">Capitella teleta</name>
    <name type="common">Polychaete worm</name>
    <dbReference type="NCBI Taxonomy" id="283909"/>
    <lineage>
        <taxon>Eukaryota</taxon>
        <taxon>Metazoa</taxon>
        <taxon>Spiralia</taxon>
        <taxon>Lophotrochozoa</taxon>
        <taxon>Annelida</taxon>
        <taxon>Polychaeta</taxon>
        <taxon>Sedentaria</taxon>
        <taxon>Scolecida</taxon>
        <taxon>Capitellidae</taxon>
        <taxon>Capitella</taxon>
    </lineage>
</organism>
<reference evidence="5" key="1">
    <citation type="submission" date="2012-12" db="EMBL/GenBank/DDBJ databases">
        <authorList>
            <person name="Hellsten U."/>
            <person name="Grimwood J."/>
            <person name="Chapman J.A."/>
            <person name="Shapiro H."/>
            <person name="Aerts A."/>
            <person name="Otillar R.P."/>
            <person name="Terry A.Y."/>
            <person name="Boore J.L."/>
            <person name="Simakov O."/>
            <person name="Marletaz F."/>
            <person name="Cho S.-J."/>
            <person name="Edsinger-Gonzales E."/>
            <person name="Havlak P."/>
            <person name="Kuo D.-H."/>
            <person name="Larsson T."/>
            <person name="Lv J."/>
            <person name="Arendt D."/>
            <person name="Savage R."/>
            <person name="Osoegawa K."/>
            <person name="de Jong P."/>
            <person name="Lindberg D.R."/>
            <person name="Seaver E.C."/>
            <person name="Weisblat D.A."/>
            <person name="Putnam N.H."/>
            <person name="Grigoriev I.V."/>
            <person name="Rokhsar D.S."/>
        </authorList>
    </citation>
    <scope>NUCLEOTIDE SEQUENCE</scope>
    <source>
        <strain evidence="5">I ESC-2004</strain>
    </source>
</reference>
<dbReference type="Gene3D" id="1.10.10.60">
    <property type="entry name" value="Homeodomain-like"/>
    <property type="match status" value="1"/>
</dbReference>
<evidence type="ECO:0000259" key="2">
    <source>
        <dbReference type="PROSITE" id="PS50090"/>
    </source>
</evidence>
<evidence type="ECO:0000256" key="1">
    <source>
        <dbReference type="SAM" id="MobiDB-lite"/>
    </source>
</evidence>
<dbReference type="OrthoDB" id="6768743at2759"/>
<proteinExistence type="predicted"/>
<accession>R7U1Z1</accession>
<reference evidence="3 5" key="2">
    <citation type="journal article" date="2013" name="Nature">
        <title>Insights into bilaterian evolution from three spiralian genomes.</title>
        <authorList>
            <person name="Simakov O."/>
            <person name="Marletaz F."/>
            <person name="Cho S.J."/>
            <person name="Edsinger-Gonzales E."/>
            <person name="Havlak P."/>
            <person name="Hellsten U."/>
            <person name="Kuo D.H."/>
            <person name="Larsson T."/>
            <person name="Lv J."/>
            <person name="Arendt D."/>
            <person name="Savage R."/>
            <person name="Osoegawa K."/>
            <person name="de Jong P."/>
            <person name="Grimwood J."/>
            <person name="Chapman J.A."/>
            <person name="Shapiro H."/>
            <person name="Aerts A."/>
            <person name="Otillar R.P."/>
            <person name="Terry A.Y."/>
            <person name="Boore J.L."/>
            <person name="Grigoriev I.V."/>
            <person name="Lindberg D.R."/>
            <person name="Seaver E.C."/>
            <person name="Weisblat D.A."/>
            <person name="Putnam N.H."/>
            <person name="Rokhsar D.S."/>
        </authorList>
    </citation>
    <scope>NUCLEOTIDE SEQUENCE</scope>
    <source>
        <strain evidence="3 5">I ESC-2004</strain>
    </source>
</reference>
<name>R7U1Z1_CAPTE</name>
<dbReference type="AlphaFoldDB" id="R7U1Z1"/>
<evidence type="ECO:0000313" key="4">
    <source>
        <dbReference type="EnsemblMetazoa" id="CapteP211963"/>
    </source>
</evidence>
<feature type="region of interest" description="Disordered" evidence="1">
    <location>
        <begin position="113"/>
        <end position="132"/>
    </location>
</feature>
<dbReference type="CDD" id="cd00167">
    <property type="entry name" value="SANT"/>
    <property type="match status" value="1"/>
</dbReference>
<dbReference type="InterPro" id="IPR028002">
    <property type="entry name" value="Myb_DNA-bind_5"/>
</dbReference>
<dbReference type="EMBL" id="KB306293">
    <property type="protein sequence ID" value="ELU00005.1"/>
    <property type="molecule type" value="Genomic_DNA"/>
</dbReference>
<evidence type="ECO:0000313" key="3">
    <source>
        <dbReference type="EMBL" id="ELU00005.1"/>
    </source>
</evidence>
<dbReference type="EMBL" id="AMQN01026281">
    <property type="status" value="NOT_ANNOTATED_CDS"/>
    <property type="molecule type" value="Genomic_DNA"/>
</dbReference>
<gene>
    <name evidence="3" type="ORF">CAPTEDRAFT_211963</name>
</gene>
<feature type="compositionally biased region" description="Polar residues" evidence="1">
    <location>
        <begin position="122"/>
        <end position="132"/>
    </location>
</feature>
<protein>
    <recommendedName>
        <fullName evidence="2">Myb-like domain-containing protein</fullName>
    </recommendedName>
</protein>
<dbReference type="HOGENOM" id="CLU_1922282_0_0_1"/>
<dbReference type="EnsemblMetazoa" id="CapteT211963">
    <property type="protein sequence ID" value="CapteP211963"/>
    <property type="gene ID" value="CapteG211963"/>
</dbReference>
<dbReference type="Proteomes" id="UP000014760">
    <property type="component" value="Unassembled WGS sequence"/>
</dbReference>
<keyword evidence="5" id="KW-1185">Reference proteome</keyword>
<evidence type="ECO:0000313" key="5">
    <source>
        <dbReference type="Proteomes" id="UP000014760"/>
    </source>
</evidence>
<dbReference type="InterPro" id="IPR001005">
    <property type="entry name" value="SANT/Myb"/>
</dbReference>
<feature type="domain" description="Myb-like" evidence="2">
    <location>
        <begin position="3"/>
        <end position="75"/>
    </location>
</feature>
<dbReference type="PROSITE" id="PS50090">
    <property type="entry name" value="MYB_LIKE"/>
    <property type="match status" value="1"/>
</dbReference>